<sequence length="589" mass="62549">MVAFLRWAGSIVTGAVNGILKFILAVILIVIVVVLIAMARSDGLPRAMVLTLDLRKEIVDSDPAKFSLGNKPLSMMDIVLGLDTAERDSRVKGIYVRVGSGNLPIARAEEIKSALKKFRASGKFVIVHAQDFEGSGLGDYLAATAGDQIWMQPKSAFYPAGAGGGEIFLKGVFDKIKAQPQIAKRKEYKSAADMYMEAGMTKEDREQLVALLTSWYDVAVADSAKDRKIAVDAMKAAFEASPQFTEDAKERKLIDKIGYDDDALGAALAKAGDGADQVTLAQFLSTKPDNSFGSGPQIALIEAAGEIVNGSAKQGPFGGDAVIAGDDMAKAIREATKDNDIKAIILRVDSPGGSVSASDQILDAVKKAQASGKPVVVSMGYLAASGGYYISLSANKIVAEPGTITGSIGVLTGKVAFGNTLGLIGAKGENVGVGKNALINSSLDPYTPEQWESVNHQADVIYDDFTRKVAAGRKLPLEKVQDVARGRIWSGTDAKERGLVDKLGGFWDAADIAKQLSGIPKGDRVTFKVYPRQKSFFQSIEDFFGLGEEAEAVSNFNALMHAPIAKEAVRAVRAAPRGAIELRATNIPE</sequence>
<feature type="domain" description="Peptidase S49" evidence="8">
    <location>
        <begin position="118"/>
        <end position="267"/>
    </location>
</feature>
<accession>A0ABN1E8A9</accession>
<dbReference type="CDD" id="cd07023">
    <property type="entry name" value="S49_Sppa_N_C"/>
    <property type="match status" value="1"/>
</dbReference>
<comment type="subcellular location">
    <subcellularLocation>
        <location evidence="1">Membrane</location>
    </subcellularLocation>
</comment>
<dbReference type="PANTHER" id="PTHR33209:SF1">
    <property type="entry name" value="PEPTIDASE S49 DOMAIN-CONTAINING PROTEIN"/>
    <property type="match status" value="1"/>
</dbReference>
<keyword evidence="10" id="KW-1185">Reference proteome</keyword>
<dbReference type="CDD" id="cd07018">
    <property type="entry name" value="S49_SppA_67K_type"/>
    <property type="match status" value="1"/>
</dbReference>
<dbReference type="Gene3D" id="6.20.330.10">
    <property type="match status" value="2"/>
</dbReference>
<evidence type="ECO:0000313" key="10">
    <source>
        <dbReference type="Proteomes" id="UP001499951"/>
    </source>
</evidence>
<dbReference type="EMBL" id="BAAADD010000001">
    <property type="protein sequence ID" value="GAA0560168.1"/>
    <property type="molecule type" value="Genomic_DNA"/>
</dbReference>
<dbReference type="Gene3D" id="3.90.226.10">
    <property type="entry name" value="2-enoyl-CoA Hydratase, Chain A, domain 1"/>
    <property type="match status" value="2"/>
</dbReference>
<evidence type="ECO:0000313" key="9">
    <source>
        <dbReference type="EMBL" id="GAA0560168.1"/>
    </source>
</evidence>
<dbReference type="PANTHER" id="PTHR33209">
    <property type="entry name" value="PROTEASE 4"/>
    <property type="match status" value="1"/>
</dbReference>
<comment type="similarity">
    <text evidence="2">Belongs to the peptidase S49 family.</text>
</comment>
<reference evidence="9 10" key="1">
    <citation type="journal article" date="2019" name="Int. J. Syst. Evol. Microbiol.">
        <title>The Global Catalogue of Microorganisms (GCM) 10K type strain sequencing project: providing services to taxonomists for standard genome sequencing and annotation.</title>
        <authorList>
            <consortium name="The Broad Institute Genomics Platform"/>
            <consortium name="The Broad Institute Genome Sequencing Center for Infectious Disease"/>
            <person name="Wu L."/>
            <person name="Ma J."/>
        </authorList>
    </citation>
    <scope>NUCLEOTIDE SEQUENCE [LARGE SCALE GENOMIC DNA]</scope>
    <source>
        <strain evidence="9 10">JCM 15089</strain>
    </source>
</reference>
<evidence type="ECO:0000256" key="2">
    <source>
        <dbReference type="ARBA" id="ARBA00008683"/>
    </source>
</evidence>
<keyword evidence="7" id="KW-1133">Transmembrane helix</keyword>
<dbReference type="NCBIfam" id="TIGR00706">
    <property type="entry name" value="SppA_dom"/>
    <property type="match status" value="1"/>
</dbReference>
<dbReference type="InterPro" id="IPR004635">
    <property type="entry name" value="Pept_S49_SppA"/>
</dbReference>
<evidence type="ECO:0000256" key="6">
    <source>
        <dbReference type="ARBA" id="ARBA00023136"/>
    </source>
</evidence>
<dbReference type="InterPro" id="IPR004634">
    <property type="entry name" value="Pept_S49_pIV"/>
</dbReference>
<evidence type="ECO:0000259" key="8">
    <source>
        <dbReference type="Pfam" id="PF01343"/>
    </source>
</evidence>
<dbReference type="Pfam" id="PF01343">
    <property type="entry name" value="Peptidase_S49"/>
    <property type="match status" value="2"/>
</dbReference>
<evidence type="ECO:0000256" key="4">
    <source>
        <dbReference type="ARBA" id="ARBA00022801"/>
    </source>
</evidence>
<dbReference type="Proteomes" id="UP001499951">
    <property type="component" value="Unassembled WGS sequence"/>
</dbReference>
<evidence type="ECO:0000256" key="3">
    <source>
        <dbReference type="ARBA" id="ARBA00022670"/>
    </source>
</evidence>
<dbReference type="NCBIfam" id="TIGR00705">
    <property type="entry name" value="SppA_67K"/>
    <property type="match status" value="1"/>
</dbReference>
<name>A0ABN1E8A9_9PROT</name>
<dbReference type="RefSeq" id="WP_166931569.1">
    <property type="nucleotide sequence ID" value="NZ_BAAADD010000001.1"/>
</dbReference>
<keyword evidence="5" id="KW-0720">Serine protease</keyword>
<proteinExistence type="inferred from homology"/>
<protein>
    <submittedName>
        <fullName evidence="9">Signal peptide peptidase SppA</fullName>
    </submittedName>
</protein>
<dbReference type="InterPro" id="IPR002142">
    <property type="entry name" value="Peptidase_S49"/>
</dbReference>
<evidence type="ECO:0000256" key="1">
    <source>
        <dbReference type="ARBA" id="ARBA00004370"/>
    </source>
</evidence>
<dbReference type="InterPro" id="IPR001907">
    <property type="entry name" value="ClpP"/>
</dbReference>
<evidence type="ECO:0000256" key="7">
    <source>
        <dbReference type="SAM" id="Phobius"/>
    </source>
</evidence>
<keyword evidence="7" id="KW-0812">Transmembrane</keyword>
<feature type="domain" description="Peptidase S49" evidence="8">
    <location>
        <begin position="368"/>
        <end position="518"/>
    </location>
</feature>
<organism evidence="9 10">
    <name type="scientific">Rhizomicrobium electricum</name>
    <dbReference type="NCBI Taxonomy" id="480070"/>
    <lineage>
        <taxon>Bacteria</taxon>
        <taxon>Pseudomonadati</taxon>
        <taxon>Pseudomonadota</taxon>
        <taxon>Alphaproteobacteria</taxon>
        <taxon>Micropepsales</taxon>
        <taxon>Micropepsaceae</taxon>
        <taxon>Rhizomicrobium</taxon>
    </lineage>
</organism>
<keyword evidence="4" id="KW-0378">Hydrolase</keyword>
<dbReference type="InterPro" id="IPR047217">
    <property type="entry name" value="S49_SppA_67K_type_N"/>
</dbReference>
<feature type="transmembrane region" description="Helical" evidence="7">
    <location>
        <begin position="20"/>
        <end position="39"/>
    </location>
</feature>
<dbReference type="InterPro" id="IPR047272">
    <property type="entry name" value="S49_SppA_C"/>
</dbReference>
<dbReference type="SUPFAM" id="SSF52096">
    <property type="entry name" value="ClpP/crotonase"/>
    <property type="match status" value="2"/>
</dbReference>
<dbReference type="PIRSF" id="PIRSF001217">
    <property type="entry name" value="Protease_4_SppA"/>
    <property type="match status" value="1"/>
</dbReference>
<dbReference type="PRINTS" id="PR00127">
    <property type="entry name" value="CLPPROTEASEP"/>
</dbReference>
<gene>
    <name evidence="9" type="primary">sppA</name>
    <name evidence="9" type="ORF">GCM10008942_05820</name>
</gene>
<comment type="caution">
    <text evidence="9">The sequence shown here is derived from an EMBL/GenBank/DDBJ whole genome shotgun (WGS) entry which is preliminary data.</text>
</comment>
<keyword evidence="6 7" id="KW-0472">Membrane</keyword>
<evidence type="ECO:0000256" key="5">
    <source>
        <dbReference type="ARBA" id="ARBA00022825"/>
    </source>
</evidence>
<dbReference type="InterPro" id="IPR029045">
    <property type="entry name" value="ClpP/crotonase-like_dom_sf"/>
</dbReference>
<keyword evidence="3" id="KW-0645">Protease</keyword>